<organism evidence="1 2">
    <name type="scientific">Aspergillus melleus</name>
    <dbReference type="NCBI Taxonomy" id="138277"/>
    <lineage>
        <taxon>Eukaryota</taxon>
        <taxon>Fungi</taxon>
        <taxon>Dikarya</taxon>
        <taxon>Ascomycota</taxon>
        <taxon>Pezizomycotina</taxon>
        <taxon>Eurotiomycetes</taxon>
        <taxon>Eurotiomycetidae</taxon>
        <taxon>Eurotiales</taxon>
        <taxon>Aspergillaceae</taxon>
        <taxon>Aspergillus</taxon>
        <taxon>Aspergillus subgen. Circumdati</taxon>
    </lineage>
</organism>
<dbReference type="Proteomes" id="UP001177260">
    <property type="component" value="Unassembled WGS sequence"/>
</dbReference>
<protein>
    <submittedName>
        <fullName evidence="1">Uncharacterized protein</fullName>
    </submittedName>
</protein>
<keyword evidence="2" id="KW-1185">Reference proteome</keyword>
<proteinExistence type="predicted"/>
<name>A0ACC3BCQ5_9EURO</name>
<gene>
    <name evidence="1" type="ORF">N8T08_009474</name>
</gene>
<reference evidence="1 2" key="1">
    <citation type="journal article" date="2023" name="ACS Omega">
        <title>Identification of the Neoaspergillic Acid Biosynthesis Gene Cluster by Establishing an In Vitro CRISPR-Ribonucleoprotein Genetic System in Aspergillus melleus.</title>
        <authorList>
            <person name="Yuan B."/>
            <person name="Grau M.F."/>
            <person name="Murata R.M."/>
            <person name="Torok T."/>
            <person name="Venkateswaran K."/>
            <person name="Stajich J.E."/>
            <person name="Wang C.C.C."/>
        </authorList>
    </citation>
    <scope>NUCLEOTIDE SEQUENCE [LARGE SCALE GENOMIC DNA]</scope>
    <source>
        <strain evidence="1 2">IMV 1140</strain>
    </source>
</reference>
<dbReference type="EMBL" id="JAOPJF010000007">
    <property type="protein sequence ID" value="KAK1148469.1"/>
    <property type="molecule type" value="Genomic_DNA"/>
</dbReference>
<accession>A0ACC3BCQ5</accession>
<evidence type="ECO:0000313" key="2">
    <source>
        <dbReference type="Proteomes" id="UP001177260"/>
    </source>
</evidence>
<evidence type="ECO:0000313" key="1">
    <source>
        <dbReference type="EMBL" id="KAK1148469.1"/>
    </source>
</evidence>
<comment type="caution">
    <text evidence="1">The sequence shown here is derived from an EMBL/GenBank/DDBJ whole genome shotgun (WGS) entry which is preliminary data.</text>
</comment>
<sequence>MTPEYAKDKPQGFTNRIEKVAIVGAGGQVGKHVTEHLLKTGKHIVTAITRPSSTNKLPEGVHIARVDYSGDDDSALVEALRGQQVLIITMAVMAPRDTTKKLVRAAAKAGVPYIQPNWFGHDSQNPKLLEESLLSHYDTCAEIERLGVSSYLLLNCNFWYEFSLGGGPDRYGFDFPNRSLILFDDGNTPLNTSTWPQCGRALASLLSLKELPDDEADKSPTLSQFRNGPVYISSFRLSQRDMLESVKRVTGTTDADWKITHESSEQRWKEAHAEVMQGNFAGFAKQLYSRMFFPNGDADLESKYELDNAVLGLPVEDLDEYTAIGVRIGENQEVPVYH</sequence>